<dbReference type="RefSeq" id="WP_158188940.1">
    <property type="nucleotide sequence ID" value="NZ_CP046902.1"/>
</dbReference>
<gene>
    <name evidence="1" type="ORF">GQA94_15925</name>
</gene>
<name>A0A6I6LKS9_STUST</name>
<accession>A0A6I6LKS9</accession>
<dbReference type="AlphaFoldDB" id="A0A6I6LKS9"/>
<proteinExistence type="predicted"/>
<sequence>MSENNKGQPREHERELSDMNLDVLELFSQLTEADQQHVVRLLQALAETSG</sequence>
<evidence type="ECO:0000313" key="2">
    <source>
        <dbReference type="Proteomes" id="UP000438983"/>
    </source>
</evidence>
<evidence type="ECO:0008006" key="3">
    <source>
        <dbReference type="Google" id="ProtNLM"/>
    </source>
</evidence>
<dbReference type="Proteomes" id="UP000438983">
    <property type="component" value="Chromosome"/>
</dbReference>
<protein>
    <recommendedName>
        <fullName evidence="3">Transcriptional regulator</fullName>
    </recommendedName>
</protein>
<organism evidence="1 2">
    <name type="scientific">Stutzerimonas stutzeri</name>
    <name type="common">Pseudomonas stutzeri</name>
    <dbReference type="NCBI Taxonomy" id="316"/>
    <lineage>
        <taxon>Bacteria</taxon>
        <taxon>Pseudomonadati</taxon>
        <taxon>Pseudomonadota</taxon>
        <taxon>Gammaproteobacteria</taxon>
        <taxon>Pseudomonadales</taxon>
        <taxon>Pseudomonadaceae</taxon>
        <taxon>Stutzerimonas</taxon>
    </lineage>
</organism>
<evidence type="ECO:0000313" key="1">
    <source>
        <dbReference type="EMBL" id="QGZ31479.1"/>
    </source>
</evidence>
<reference evidence="1 2" key="1">
    <citation type="submission" date="2019-12" db="EMBL/GenBank/DDBJ databases">
        <title>Complete genome sequence of Pseudomonas stutzeri.</title>
        <authorList>
            <person name="Lim S.R."/>
            <person name="Kim J.H."/>
        </authorList>
    </citation>
    <scope>NUCLEOTIDE SEQUENCE [LARGE SCALE GENOMIC DNA]</scope>
    <source>
        <strain evidence="1 2">PM101005</strain>
    </source>
</reference>
<dbReference type="EMBL" id="CP046902">
    <property type="protein sequence ID" value="QGZ31479.1"/>
    <property type="molecule type" value="Genomic_DNA"/>
</dbReference>